<dbReference type="InterPro" id="IPR001810">
    <property type="entry name" value="F-box_dom"/>
</dbReference>
<evidence type="ECO:0000313" key="3">
    <source>
        <dbReference type="Proteomes" id="UP000027265"/>
    </source>
</evidence>
<dbReference type="OrthoDB" id="2522283at2759"/>
<evidence type="ECO:0000259" key="1">
    <source>
        <dbReference type="Pfam" id="PF12937"/>
    </source>
</evidence>
<dbReference type="HOGENOM" id="CLU_039327_0_0_1"/>
<dbReference type="EMBL" id="KL197710">
    <property type="protein sequence ID" value="KDQ62859.1"/>
    <property type="molecule type" value="Genomic_DNA"/>
</dbReference>
<protein>
    <recommendedName>
        <fullName evidence="1">F-box domain-containing protein</fullName>
    </recommendedName>
</protein>
<proteinExistence type="predicted"/>
<dbReference type="InterPro" id="IPR032675">
    <property type="entry name" value="LRR_dom_sf"/>
</dbReference>
<feature type="domain" description="F-box" evidence="1">
    <location>
        <begin position="78"/>
        <end position="129"/>
    </location>
</feature>
<dbReference type="Pfam" id="PF12937">
    <property type="entry name" value="F-box-like"/>
    <property type="match status" value="1"/>
</dbReference>
<organism evidence="2 3">
    <name type="scientific">Jaapia argillacea MUCL 33604</name>
    <dbReference type="NCBI Taxonomy" id="933084"/>
    <lineage>
        <taxon>Eukaryota</taxon>
        <taxon>Fungi</taxon>
        <taxon>Dikarya</taxon>
        <taxon>Basidiomycota</taxon>
        <taxon>Agaricomycotina</taxon>
        <taxon>Agaricomycetes</taxon>
        <taxon>Agaricomycetidae</taxon>
        <taxon>Jaapiales</taxon>
        <taxon>Jaapiaceae</taxon>
        <taxon>Jaapia</taxon>
    </lineage>
</organism>
<name>A0A067Q799_9AGAM</name>
<gene>
    <name evidence="2" type="ORF">JAAARDRAFT_28835</name>
</gene>
<reference evidence="3" key="1">
    <citation type="journal article" date="2014" name="Proc. Natl. Acad. Sci. U.S.A.">
        <title>Extensive sampling of basidiomycete genomes demonstrates inadequacy of the white-rot/brown-rot paradigm for wood decay fungi.</title>
        <authorList>
            <person name="Riley R."/>
            <person name="Salamov A.A."/>
            <person name="Brown D.W."/>
            <person name="Nagy L.G."/>
            <person name="Floudas D."/>
            <person name="Held B.W."/>
            <person name="Levasseur A."/>
            <person name="Lombard V."/>
            <person name="Morin E."/>
            <person name="Otillar R."/>
            <person name="Lindquist E.A."/>
            <person name="Sun H."/>
            <person name="LaButti K.M."/>
            <person name="Schmutz J."/>
            <person name="Jabbour D."/>
            <person name="Luo H."/>
            <person name="Baker S.E."/>
            <person name="Pisabarro A.G."/>
            <person name="Walton J.D."/>
            <person name="Blanchette R.A."/>
            <person name="Henrissat B."/>
            <person name="Martin F."/>
            <person name="Cullen D."/>
            <person name="Hibbett D.S."/>
            <person name="Grigoriev I.V."/>
        </authorList>
    </citation>
    <scope>NUCLEOTIDE SEQUENCE [LARGE SCALE GENOMIC DNA]</scope>
    <source>
        <strain evidence="3">MUCL 33604</strain>
    </source>
</reference>
<dbReference type="AlphaFoldDB" id="A0A067Q799"/>
<dbReference type="Gene3D" id="3.80.10.10">
    <property type="entry name" value="Ribonuclease Inhibitor"/>
    <property type="match status" value="1"/>
</dbReference>
<dbReference type="STRING" id="933084.A0A067Q799"/>
<sequence length="469" mass="53104">MPISVSIGLKVPSVFSILYEFFTIYLSQFHPLAAMGFITTDRFSGFPRVISHDVSFDIRTPSATRRRRVPGPQKHAPALPLEIIIDILESAYYDEFLEPNDQLLRSCALVCRDWSGPAQDLLFRRVSLRSQPAFLSFQKATDPLTERGRFLASLVVRMRVTLDSNQPKRLTTPSFAQALTLCPNLYELSISLYGCENTPQPNAIDATRSRRTISRFDEATIATLRSAPTISALRYTSSSPNNAHIFQLLDIWPRVRSLDVGGVPPQIPILHHSSRYVEELRINYQTKPSADFLRWLLPPSTRTLRVLELEREPSNDMLDYLLTEHGPRLESLSLPSCTTSQRALVITRCENLREFRTETACGNPTVYKKLPLDIQHVALGVDKETSLESVLKLVKTSDELEALTLQIWESGVHHPMLASLKMACAYTGVELRVTRDVRVFRSLCRGDPVHSSSYPRTRALSNLRLMRKP</sequence>
<dbReference type="Proteomes" id="UP000027265">
    <property type="component" value="Unassembled WGS sequence"/>
</dbReference>
<dbReference type="SUPFAM" id="SSF52047">
    <property type="entry name" value="RNI-like"/>
    <property type="match status" value="1"/>
</dbReference>
<accession>A0A067Q799</accession>
<dbReference type="InParanoid" id="A0A067Q799"/>
<evidence type="ECO:0000313" key="2">
    <source>
        <dbReference type="EMBL" id="KDQ62859.1"/>
    </source>
</evidence>
<keyword evidence="3" id="KW-1185">Reference proteome</keyword>